<evidence type="ECO:0000259" key="1">
    <source>
        <dbReference type="Pfam" id="PF09758"/>
    </source>
</evidence>
<dbReference type="PANTHER" id="PTHR21481">
    <property type="entry name" value="PROTEIN CLEC16A"/>
    <property type="match status" value="1"/>
</dbReference>
<dbReference type="AlphaFoldDB" id="A0A1D1XGP4"/>
<proteinExistence type="predicted"/>
<organism evidence="2">
    <name type="scientific">Anthurium amnicola</name>
    <dbReference type="NCBI Taxonomy" id="1678845"/>
    <lineage>
        <taxon>Eukaryota</taxon>
        <taxon>Viridiplantae</taxon>
        <taxon>Streptophyta</taxon>
        <taxon>Embryophyta</taxon>
        <taxon>Tracheophyta</taxon>
        <taxon>Spermatophyta</taxon>
        <taxon>Magnoliopsida</taxon>
        <taxon>Liliopsida</taxon>
        <taxon>Araceae</taxon>
        <taxon>Pothoideae</taxon>
        <taxon>Potheae</taxon>
        <taxon>Anthurium</taxon>
    </lineage>
</organism>
<dbReference type="GO" id="GO:0007034">
    <property type="term" value="P:vacuolar transport"/>
    <property type="evidence" value="ECO:0007669"/>
    <property type="project" value="TreeGrafter"/>
</dbReference>
<dbReference type="PANTHER" id="PTHR21481:SF4">
    <property type="entry name" value="PROTEIN TRANSPARENT TESTA 9"/>
    <property type="match status" value="1"/>
</dbReference>
<dbReference type="InterPro" id="IPR039272">
    <property type="entry name" value="CLEC16A/TT9"/>
</dbReference>
<name>A0A1D1XGP4_9ARAE</name>
<evidence type="ECO:0000313" key="2">
    <source>
        <dbReference type="EMBL" id="JAT41564.1"/>
    </source>
</evidence>
<reference evidence="2" key="1">
    <citation type="submission" date="2015-07" db="EMBL/GenBank/DDBJ databases">
        <title>Transcriptome Assembly of Anthurium amnicola.</title>
        <authorList>
            <person name="Suzuki J."/>
        </authorList>
    </citation>
    <scope>NUCLEOTIDE SEQUENCE</scope>
</reference>
<dbReference type="EMBL" id="GDJX01026372">
    <property type="protein sequence ID" value="JAT41564.1"/>
    <property type="molecule type" value="Transcribed_RNA"/>
</dbReference>
<accession>A0A1D1XGP4</accession>
<dbReference type="GO" id="GO:1901096">
    <property type="term" value="P:regulation of autophagosome maturation"/>
    <property type="evidence" value="ECO:0007669"/>
    <property type="project" value="TreeGrafter"/>
</dbReference>
<protein>
    <submittedName>
        <fullName evidence="2">Protein CLEC16A</fullName>
    </submittedName>
</protein>
<gene>
    <name evidence="2" type="primary">DDB_G0289943_1</name>
    <name evidence="2" type="ORF">g.55069</name>
</gene>
<feature type="domain" description="FPL" evidence="1">
    <location>
        <begin position="42"/>
        <end position="192"/>
    </location>
</feature>
<dbReference type="InterPro" id="IPR019155">
    <property type="entry name" value="CLEC16A/TT9_N"/>
</dbReference>
<dbReference type="Pfam" id="PF09758">
    <property type="entry name" value="FPL"/>
    <property type="match status" value="1"/>
</dbReference>
<dbReference type="GO" id="GO:0005770">
    <property type="term" value="C:late endosome"/>
    <property type="evidence" value="ECO:0007669"/>
    <property type="project" value="TreeGrafter"/>
</dbReference>
<dbReference type="GO" id="GO:0016197">
    <property type="term" value="P:endosomal transport"/>
    <property type="evidence" value="ECO:0007669"/>
    <property type="project" value="TreeGrafter"/>
</dbReference>
<dbReference type="GO" id="GO:0005794">
    <property type="term" value="C:Golgi apparatus"/>
    <property type="evidence" value="ECO:0007669"/>
    <property type="project" value="TreeGrafter"/>
</dbReference>
<sequence length="855" mass="95852">MWFSFWRSRDRFSLDELRYLTDQLNKVQIVNEVNKDFVIEALRSLAELITYGDQHDPTFFEFFMERQIMGEFVRILRVNRTRSVPLQLLQTMSIMVQNLKSEHAIYYIFSNEHISHLIVHPFDFKNEELLSYYISFLRAISGKLNKSTIPLLVKAENDKVISFPLYTKAIEFSSDGESMVRIAVRALTLNVYHVGDEHVNTYICSAPLSDYFSDLVKRFLKQCTELNNLVSRAAENPESSDTTSNILAAVDRIEDDLYYFSDIISAGVPDMGRLITNNILELLVFPLLLPSLKEQPDVAQIGVITSLYLLCCILHIVKTKELASSIASALFFPMEAFISKFEAKPNGHACDLHITQEYGEQDADSLGTSLIKESSGVSVLSSSSFSQTSPRSDFCSKSNHCGPHASVRELLLSYVTTSDDVHVLGSLSLLATLLQTKELDESMLDGLGILPQRKQQKKLLLQALVGEGLGEEQLFSSENSLTKDSIDTELDGYIQKLKDHLGHFYCEESGASFQKHRYQVLDALVSLLCRVNISSEALWLGGWLLRQLLPHSEKEFNSHHLKLLKGSHKNSTAGLSEEMKGGWCDLLVTVITEEWKKCQKAIEAPTPQRDPKCILLPYQACLSEGDSSSVAGERMLEIVKVFVLRHQILIFSSGGTLPDQPPLNFPTSDHVQSRAKSAGLDVLVPKPGTEINLVDAIPCRIAFERGKERHFCFLAISSGTSGWVLLAEELPLNPRQGVTRVAAPLAGSNPRIDEKHPKWLHLRIRPSTFPSMDSKADVLGKGKRKVLVDGRWTLAFRDEQTCKSAMSMILDEMHMQRSEVGKMLNPLLDLDGSVHPVDSCFLPFEGQPAKPIDSL</sequence>